<feature type="region of interest" description="Disordered" evidence="1">
    <location>
        <begin position="47"/>
        <end position="86"/>
    </location>
</feature>
<keyword evidence="3" id="KW-1185">Reference proteome</keyword>
<sequence length="86" mass="8932">MRQQQQFGQQSKAIIFLILFAAHRDANGVEQTQLNVQHAARTGTADVGAGAAPANDNAPGTIASVPTDAGMPYGNANAIANDDRRG</sequence>
<dbReference type="AlphaFoldDB" id="A0A183BW15"/>
<evidence type="ECO:0000313" key="3">
    <source>
        <dbReference type="Proteomes" id="UP000050741"/>
    </source>
</evidence>
<feature type="compositionally biased region" description="Low complexity" evidence="1">
    <location>
        <begin position="47"/>
        <end position="60"/>
    </location>
</feature>
<reference evidence="3" key="1">
    <citation type="submission" date="2014-05" db="EMBL/GenBank/DDBJ databases">
        <title>The genome and life-stage specific transcriptomes of Globodera pallida elucidate key aspects of plant parasitism by a cyst nematode.</title>
        <authorList>
            <person name="Cotton J.A."/>
            <person name="Lilley C.J."/>
            <person name="Jones L.M."/>
            <person name="Kikuchi T."/>
            <person name="Reid A.J."/>
            <person name="Thorpe P."/>
            <person name="Tsai I.J."/>
            <person name="Beasley H."/>
            <person name="Blok V."/>
            <person name="Cock P.J.A."/>
            <person name="Van den Akker S.E."/>
            <person name="Holroyd N."/>
            <person name="Hunt M."/>
            <person name="Mantelin S."/>
            <person name="Naghra H."/>
            <person name="Pain A."/>
            <person name="Palomares-Rius J.E."/>
            <person name="Zarowiecki M."/>
            <person name="Berriman M."/>
            <person name="Jones J.T."/>
            <person name="Urwin P.E."/>
        </authorList>
    </citation>
    <scope>NUCLEOTIDE SEQUENCE [LARGE SCALE GENOMIC DNA]</scope>
    <source>
        <strain evidence="3">Lindley</strain>
    </source>
</reference>
<feature type="chain" id="PRO_5008146683" evidence="2">
    <location>
        <begin position="29"/>
        <end position="86"/>
    </location>
</feature>
<reference evidence="4" key="2">
    <citation type="submission" date="2016-06" db="UniProtKB">
        <authorList>
            <consortium name="WormBaseParasite"/>
        </authorList>
    </citation>
    <scope>IDENTIFICATION</scope>
</reference>
<keyword evidence="2" id="KW-0732">Signal</keyword>
<evidence type="ECO:0000256" key="2">
    <source>
        <dbReference type="SAM" id="SignalP"/>
    </source>
</evidence>
<organism evidence="3 4">
    <name type="scientific">Globodera pallida</name>
    <name type="common">Potato cyst nematode worm</name>
    <name type="synonym">Heterodera pallida</name>
    <dbReference type="NCBI Taxonomy" id="36090"/>
    <lineage>
        <taxon>Eukaryota</taxon>
        <taxon>Metazoa</taxon>
        <taxon>Ecdysozoa</taxon>
        <taxon>Nematoda</taxon>
        <taxon>Chromadorea</taxon>
        <taxon>Rhabditida</taxon>
        <taxon>Tylenchina</taxon>
        <taxon>Tylenchomorpha</taxon>
        <taxon>Tylenchoidea</taxon>
        <taxon>Heteroderidae</taxon>
        <taxon>Heteroderinae</taxon>
        <taxon>Globodera</taxon>
    </lineage>
</organism>
<feature type="signal peptide" evidence="2">
    <location>
        <begin position="1"/>
        <end position="28"/>
    </location>
</feature>
<dbReference type="WBParaSite" id="GPLIN_000480300">
    <property type="protein sequence ID" value="GPLIN_000480300"/>
    <property type="gene ID" value="GPLIN_000480300"/>
</dbReference>
<proteinExistence type="predicted"/>
<evidence type="ECO:0000313" key="4">
    <source>
        <dbReference type="WBParaSite" id="GPLIN_000480300"/>
    </source>
</evidence>
<evidence type="ECO:0000256" key="1">
    <source>
        <dbReference type="SAM" id="MobiDB-lite"/>
    </source>
</evidence>
<name>A0A183BW15_GLOPA</name>
<dbReference type="Proteomes" id="UP000050741">
    <property type="component" value="Unassembled WGS sequence"/>
</dbReference>
<accession>A0A183BW15</accession>
<protein>
    <submittedName>
        <fullName evidence="4">Secreted protein</fullName>
    </submittedName>
</protein>